<evidence type="ECO:0000313" key="2">
    <source>
        <dbReference type="EMBL" id="CAB04432.2"/>
    </source>
</evidence>
<dbReference type="PANTHER" id="PTHR47645:SF1">
    <property type="entry name" value="C2H2-TYPE DOMAIN-CONTAINING PROTEIN-RELATED"/>
    <property type="match status" value="1"/>
</dbReference>
<name>O17878_CAEEL</name>
<feature type="region of interest" description="Disordered" evidence="1">
    <location>
        <begin position="1"/>
        <end position="59"/>
    </location>
</feature>
<dbReference type="HOGENOM" id="CLU_494526_0_0_1"/>
<dbReference type="UCSC" id="F49C5.3">
    <property type="organism name" value="c. elegans"/>
</dbReference>
<dbReference type="KEGG" id="cel:CELE_F49C5.3"/>
<dbReference type="OMA" id="ACKEMIR"/>
<evidence type="ECO:0000256" key="1">
    <source>
        <dbReference type="SAM" id="MobiDB-lite"/>
    </source>
</evidence>
<proteinExistence type="predicted"/>
<dbReference type="PaxDb" id="6239-F49C5.3"/>
<dbReference type="AlphaFoldDB" id="O17878"/>
<organism evidence="2 3">
    <name type="scientific">Caenorhabditis elegans</name>
    <dbReference type="NCBI Taxonomy" id="6239"/>
    <lineage>
        <taxon>Eukaryota</taxon>
        <taxon>Metazoa</taxon>
        <taxon>Ecdysozoa</taxon>
        <taxon>Nematoda</taxon>
        <taxon>Chromadorea</taxon>
        <taxon>Rhabditida</taxon>
        <taxon>Rhabditina</taxon>
        <taxon>Rhabditomorpha</taxon>
        <taxon>Rhabditoidea</taxon>
        <taxon>Rhabditidae</taxon>
        <taxon>Peloderinae</taxon>
        <taxon>Caenorhabditis</taxon>
    </lineage>
</organism>
<dbReference type="RefSeq" id="NP_496678.2">
    <property type="nucleotide sequence ID" value="NM_064277.2"/>
</dbReference>
<dbReference type="AGR" id="WB:WBGene00009866"/>
<dbReference type="WormBase" id="F49C5.3">
    <property type="protein sequence ID" value="CE37917"/>
    <property type="gene ID" value="WBGene00009866"/>
</dbReference>
<feature type="region of interest" description="Disordered" evidence="1">
    <location>
        <begin position="90"/>
        <end position="121"/>
    </location>
</feature>
<dbReference type="PIR" id="T22426">
    <property type="entry name" value="T22426"/>
</dbReference>
<dbReference type="FunCoup" id="O17878">
    <property type="interactions" value="1482"/>
</dbReference>
<dbReference type="PANTHER" id="PTHR47645">
    <property type="entry name" value="PROTEIN CBG08267"/>
    <property type="match status" value="1"/>
</dbReference>
<dbReference type="GeneID" id="186014"/>
<gene>
    <name evidence="2" type="ORF">CELE_F49C5.3</name>
    <name evidence="2 4" type="ORF">F49C5.3</name>
</gene>
<dbReference type="CTD" id="186014"/>
<reference evidence="2 3" key="1">
    <citation type="journal article" date="1998" name="Science">
        <title>Genome sequence of the nematode C. elegans: a platform for investigating biology.</title>
        <authorList>
            <consortium name="The C. elegans sequencing consortium"/>
            <person name="Sulson J.E."/>
            <person name="Waterston R."/>
        </authorList>
    </citation>
    <scope>NUCLEOTIDE SEQUENCE [LARGE SCALE GENOMIC DNA]</scope>
    <source>
        <strain evidence="2 3">Bristol N2</strain>
    </source>
</reference>
<sequence>MAPLKRRKVSAPTGNENTPRSTRSIRHKREDPRGKMKPLATSTRTSSVNKKKKNDDDYENFYSGEYTITTMKPVVFPKKKVIFEHGYGIEDDIEDEIDDEESDDEEYEESGNGSEDEVEEEVRVEEQEIENNFAYKKVKSEISCSPFLKEHSVHFVLTNNRAKTGTIDSKAGRTAYRKQKLREGTCCSQSNEATGDSTGRSSISAGFDVFQHLQNRAVQKTMIEQLESAVRNQDVMEMGNVVKKGLEDGTLSEIQIEEFCKHKTRPNFSILQFVQALRQSTEDEKESIQIAQMMMFKMQDPKDGNYTALAANVHSLTSKISKQLNAGCIVKRTLTMNHTISQADGFPTCNLTDIYNSELLIGGDAVSQLSNFYMVALKTMLEPSYKIWAFTYRPSCVRRVDRHFQELPQKVTTAIIEVAFDIVGVYLPVELSYGSIDMEHEFIKTLGEGAELEVQRRRDERITVFKNAVEALGKAMNNLRTYHFDIAKGALFNCNKRSYCEHHLKWGQVRKFREQHQRMETSPEEMIRFATGQRNEHDVSAAGRSVKDSTH</sequence>
<evidence type="ECO:0000313" key="3">
    <source>
        <dbReference type="Proteomes" id="UP000001940"/>
    </source>
</evidence>
<dbReference type="Proteomes" id="UP000001940">
    <property type="component" value="Chromosome II"/>
</dbReference>
<accession>O17878</accession>
<evidence type="ECO:0000313" key="4">
    <source>
        <dbReference type="WormBase" id="F49C5.3"/>
    </source>
</evidence>
<protein>
    <submittedName>
        <fullName evidence="2">Wsv161</fullName>
    </submittedName>
</protein>
<keyword evidence="3" id="KW-1185">Reference proteome</keyword>
<feature type="compositionally biased region" description="Basic and acidic residues" evidence="1">
    <location>
        <begin position="534"/>
        <end position="551"/>
    </location>
</feature>
<dbReference type="InParanoid" id="O17878"/>
<dbReference type="OrthoDB" id="5876832at2759"/>
<feature type="compositionally biased region" description="Polar residues" evidence="1">
    <location>
        <begin position="12"/>
        <end position="22"/>
    </location>
</feature>
<feature type="region of interest" description="Disordered" evidence="1">
    <location>
        <begin position="531"/>
        <end position="551"/>
    </location>
</feature>
<dbReference type="PhylomeDB" id="O17878"/>
<dbReference type="EMBL" id="BX284602">
    <property type="protein sequence ID" value="CAB04432.2"/>
    <property type="molecule type" value="Genomic_DNA"/>
</dbReference>